<reference evidence="3" key="1">
    <citation type="submission" date="2025-08" db="UniProtKB">
        <authorList>
            <consortium name="Ensembl"/>
        </authorList>
    </citation>
    <scope>IDENTIFICATION</scope>
</reference>
<evidence type="ECO:0000313" key="3">
    <source>
        <dbReference type="Ensembl" id="ENSSBOP00000038461.1"/>
    </source>
</evidence>
<feature type="compositionally biased region" description="Pro residues" evidence="1">
    <location>
        <begin position="118"/>
        <end position="128"/>
    </location>
</feature>
<feature type="transmembrane region" description="Helical" evidence="2">
    <location>
        <begin position="31"/>
        <end position="53"/>
    </location>
</feature>
<feature type="compositionally biased region" description="Basic and acidic residues" evidence="1">
    <location>
        <begin position="147"/>
        <end position="156"/>
    </location>
</feature>
<organism evidence="3 4">
    <name type="scientific">Saimiri boliviensis boliviensis</name>
    <name type="common">Bolivian squirrel monkey</name>
    <dbReference type="NCBI Taxonomy" id="39432"/>
    <lineage>
        <taxon>Eukaryota</taxon>
        <taxon>Metazoa</taxon>
        <taxon>Chordata</taxon>
        <taxon>Craniata</taxon>
        <taxon>Vertebrata</taxon>
        <taxon>Euteleostomi</taxon>
        <taxon>Mammalia</taxon>
        <taxon>Eutheria</taxon>
        <taxon>Euarchontoglires</taxon>
        <taxon>Primates</taxon>
        <taxon>Haplorrhini</taxon>
        <taxon>Platyrrhini</taxon>
        <taxon>Cebidae</taxon>
        <taxon>Saimiriinae</taxon>
        <taxon>Saimiri</taxon>
    </lineage>
</organism>
<dbReference type="Ensembl" id="ENSSBOT00000055412.1">
    <property type="protein sequence ID" value="ENSSBOP00000038461.1"/>
    <property type="gene ID" value="ENSSBOG00000035295.1"/>
</dbReference>
<feature type="region of interest" description="Disordered" evidence="1">
    <location>
        <begin position="60"/>
        <end position="101"/>
    </location>
</feature>
<reference evidence="3" key="2">
    <citation type="submission" date="2025-09" db="UniProtKB">
        <authorList>
            <consortium name="Ensembl"/>
        </authorList>
    </citation>
    <scope>IDENTIFICATION</scope>
</reference>
<keyword evidence="2" id="KW-0472">Membrane</keyword>
<sequence length="156" mass="17166">TGSLGMMLVLLVQLWDDPPQNRNLTSSFRGLLFVPLGVGSVGVAAMVLGTWFWGRRRRCQQRDSGNSPGNAFYGNVLYRPQGTPKKNENSPGDGKDQRVQSIYSTSFPQLVTCQPRLAPRPCPSPRPGYPISKVRVSPSPGPTGQPRRREFPVGEE</sequence>
<name>A0A2K6V2R7_SAIBB</name>
<accession>A0A2K6V2R7</accession>
<feature type="region of interest" description="Disordered" evidence="1">
    <location>
        <begin position="114"/>
        <end position="156"/>
    </location>
</feature>
<feature type="compositionally biased region" description="Basic and acidic residues" evidence="1">
    <location>
        <begin position="85"/>
        <end position="98"/>
    </location>
</feature>
<keyword evidence="4" id="KW-1185">Reference proteome</keyword>
<dbReference type="Proteomes" id="UP000233220">
    <property type="component" value="Unplaced"/>
</dbReference>
<evidence type="ECO:0000256" key="2">
    <source>
        <dbReference type="SAM" id="Phobius"/>
    </source>
</evidence>
<gene>
    <name evidence="3" type="primary">TMIGD2</name>
</gene>
<keyword evidence="2" id="KW-1133">Transmembrane helix</keyword>
<keyword evidence="2" id="KW-0812">Transmembrane</keyword>
<evidence type="ECO:0000256" key="1">
    <source>
        <dbReference type="SAM" id="MobiDB-lite"/>
    </source>
</evidence>
<dbReference type="AlphaFoldDB" id="A0A2K6V2R7"/>
<protein>
    <submittedName>
        <fullName evidence="3">Transmembrane and immunoglobulin domain containing 2</fullName>
    </submittedName>
</protein>
<proteinExistence type="predicted"/>
<evidence type="ECO:0000313" key="4">
    <source>
        <dbReference type="Proteomes" id="UP000233220"/>
    </source>
</evidence>
<dbReference type="GeneTree" id="ENSGT00390000007100"/>